<dbReference type="PANTHER" id="PTHR43689:SF53">
    <property type="entry name" value="ALPHA_BETA-HYDROLASES SUPERFAMILY PROTEIN"/>
    <property type="match status" value="1"/>
</dbReference>
<keyword evidence="3" id="KW-1185">Reference proteome</keyword>
<reference evidence="2 3" key="1">
    <citation type="submission" date="2018-06" db="EMBL/GenBank/DDBJ databases">
        <title>The Genome of Cuscuta australis (Dodder) Provides Insight into the Evolution of Plant Parasitism.</title>
        <authorList>
            <person name="Liu H."/>
        </authorList>
    </citation>
    <scope>NUCLEOTIDE SEQUENCE [LARGE SCALE GENOMIC DNA]</scope>
    <source>
        <strain evidence="3">cv. Yunnan</strain>
        <tissue evidence="2">Vines</tissue>
    </source>
</reference>
<dbReference type="PANTHER" id="PTHR43689">
    <property type="entry name" value="HYDROLASE"/>
    <property type="match status" value="1"/>
</dbReference>
<dbReference type="GO" id="GO:0016787">
    <property type="term" value="F:hydrolase activity"/>
    <property type="evidence" value="ECO:0007669"/>
    <property type="project" value="UniProtKB-ARBA"/>
</dbReference>
<dbReference type="Gene3D" id="3.40.50.1820">
    <property type="entry name" value="alpha/beta hydrolase"/>
    <property type="match status" value="1"/>
</dbReference>
<dbReference type="Proteomes" id="UP000249390">
    <property type="component" value="Unassembled WGS sequence"/>
</dbReference>
<gene>
    <name evidence="2" type="ORF">DM860_001527</name>
</gene>
<feature type="domain" description="AB hydrolase-1" evidence="1">
    <location>
        <begin position="107"/>
        <end position="354"/>
    </location>
</feature>
<organism evidence="2 3">
    <name type="scientific">Cuscuta australis</name>
    <dbReference type="NCBI Taxonomy" id="267555"/>
    <lineage>
        <taxon>Eukaryota</taxon>
        <taxon>Viridiplantae</taxon>
        <taxon>Streptophyta</taxon>
        <taxon>Embryophyta</taxon>
        <taxon>Tracheophyta</taxon>
        <taxon>Spermatophyta</taxon>
        <taxon>Magnoliopsida</taxon>
        <taxon>eudicotyledons</taxon>
        <taxon>Gunneridae</taxon>
        <taxon>Pentapetalae</taxon>
        <taxon>asterids</taxon>
        <taxon>lamiids</taxon>
        <taxon>Solanales</taxon>
        <taxon>Convolvulaceae</taxon>
        <taxon>Cuscuteae</taxon>
        <taxon>Cuscuta</taxon>
        <taxon>Cuscuta subgen. Grammica</taxon>
        <taxon>Cuscuta sect. Cleistogrammica</taxon>
    </lineage>
</organism>
<sequence>MMTVTTTSSPPSPSLLSFSCSTEHKFFPLSVSFHSRARLSRKPVLISITTSNHKFPKSIFCIFNSINKVSSVDDAPKTNPSLFEVKTSLWKWRGYSIRYQYAGSIGPALVLLHGFGANSDHWRKNLPVLAQAHRVFAIDLIGYGYSDKPDPLEFVDPFYTFETWASQLNDFCNAVVRDKAFFICNSIGGIVGLQAAVKEPQICNGIFLLNISLRMLHIKKQPWYGMPFIRSFQSLLRNTEIGKLFFRAVATPKSVRNILCQCYHDKTQVTDELVEAILRPGLEHGAADVFLEFISYSGGPLAEELLPLVKCPVLVAWGDKDPWEPLELGRAYSKFNTVEDFIVLPDVGHCPQVFSLSLSLSEGHHKSFYMYSGFVSICLCSFSMWY</sequence>
<comment type="caution">
    <text evidence="2">The sequence shown here is derived from an EMBL/GenBank/DDBJ whole genome shotgun (WGS) entry which is preliminary data.</text>
</comment>
<evidence type="ECO:0000313" key="2">
    <source>
        <dbReference type="EMBL" id="RAL54399.1"/>
    </source>
</evidence>
<name>A0A328ECS3_9ASTE</name>
<dbReference type="Pfam" id="PF00561">
    <property type="entry name" value="Abhydrolase_1"/>
    <property type="match status" value="1"/>
</dbReference>
<dbReference type="InterPro" id="IPR029058">
    <property type="entry name" value="AB_hydrolase_fold"/>
</dbReference>
<accession>A0A328ECS3</accession>
<dbReference type="AlphaFoldDB" id="A0A328ECS3"/>
<dbReference type="EMBL" id="NQVE01000009">
    <property type="protein sequence ID" value="RAL54399.1"/>
    <property type="molecule type" value="Genomic_DNA"/>
</dbReference>
<proteinExistence type="predicted"/>
<dbReference type="InterPro" id="IPR000073">
    <property type="entry name" value="AB_hydrolase_1"/>
</dbReference>
<dbReference type="PRINTS" id="PR00111">
    <property type="entry name" value="ABHYDROLASE"/>
</dbReference>
<evidence type="ECO:0000313" key="3">
    <source>
        <dbReference type="Proteomes" id="UP000249390"/>
    </source>
</evidence>
<protein>
    <recommendedName>
        <fullName evidence="1">AB hydrolase-1 domain-containing protein</fullName>
    </recommendedName>
</protein>
<dbReference type="SUPFAM" id="SSF53474">
    <property type="entry name" value="alpha/beta-Hydrolases"/>
    <property type="match status" value="1"/>
</dbReference>
<evidence type="ECO:0000259" key="1">
    <source>
        <dbReference type="Pfam" id="PF00561"/>
    </source>
</evidence>